<dbReference type="Gene3D" id="3.30.565.10">
    <property type="entry name" value="Histidine kinase-like ATPase, C-terminal domain"/>
    <property type="match status" value="1"/>
</dbReference>
<dbReference type="GO" id="GO:0046983">
    <property type="term" value="F:protein dimerization activity"/>
    <property type="evidence" value="ECO:0007669"/>
    <property type="project" value="InterPro"/>
</dbReference>
<evidence type="ECO:0000259" key="12">
    <source>
        <dbReference type="Pfam" id="PF23539"/>
    </source>
</evidence>
<feature type="domain" description="DUF7134" evidence="12">
    <location>
        <begin position="5"/>
        <end position="167"/>
    </location>
</feature>
<reference evidence="13 14" key="1">
    <citation type="submission" date="2020-08" db="EMBL/GenBank/DDBJ databases">
        <title>Sequencing the genomes of 1000 actinobacteria strains.</title>
        <authorList>
            <person name="Klenk H.-P."/>
        </authorList>
    </citation>
    <scope>NUCLEOTIDE SEQUENCE [LARGE SCALE GENOMIC DNA]</scope>
    <source>
        <strain evidence="13 14">DSM 43851</strain>
    </source>
</reference>
<evidence type="ECO:0000256" key="3">
    <source>
        <dbReference type="ARBA" id="ARBA00022553"/>
    </source>
</evidence>
<evidence type="ECO:0000256" key="1">
    <source>
        <dbReference type="ARBA" id="ARBA00000085"/>
    </source>
</evidence>
<evidence type="ECO:0000256" key="4">
    <source>
        <dbReference type="ARBA" id="ARBA00022679"/>
    </source>
</evidence>
<evidence type="ECO:0000256" key="5">
    <source>
        <dbReference type="ARBA" id="ARBA00022741"/>
    </source>
</evidence>
<keyword evidence="14" id="KW-1185">Reference proteome</keyword>
<dbReference type="InterPro" id="IPR050482">
    <property type="entry name" value="Sensor_HK_TwoCompSys"/>
</dbReference>
<dbReference type="SUPFAM" id="SSF55874">
    <property type="entry name" value="ATPase domain of HSP90 chaperone/DNA topoisomerase II/histidine kinase"/>
    <property type="match status" value="1"/>
</dbReference>
<keyword evidence="9" id="KW-0812">Transmembrane</keyword>
<proteinExistence type="predicted"/>
<organism evidence="13 14">
    <name type="scientific">Kutzneria kofuensis</name>
    <dbReference type="NCBI Taxonomy" id="103725"/>
    <lineage>
        <taxon>Bacteria</taxon>
        <taxon>Bacillati</taxon>
        <taxon>Actinomycetota</taxon>
        <taxon>Actinomycetes</taxon>
        <taxon>Pseudonocardiales</taxon>
        <taxon>Pseudonocardiaceae</taxon>
        <taxon>Kutzneria</taxon>
    </lineage>
</organism>
<keyword evidence="8" id="KW-0902">Two-component regulatory system</keyword>
<evidence type="ECO:0000256" key="2">
    <source>
        <dbReference type="ARBA" id="ARBA00012438"/>
    </source>
</evidence>
<evidence type="ECO:0000313" key="14">
    <source>
        <dbReference type="Proteomes" id="UP000585638"/>
    </source>
</evidence>
<dbReference type="CDD" id="cd16917">
    <property type="entry name" value="HATPase_UhpB-NarQ-NarX-like"/>
    <property type="match status" value="1"/>
</dbReference>
<dbReference type="GO" id="GO:0000155">
    <property type="term" value="F:phosphorelay sensor kinase activity"/>
    <property type="evidence" value="ECO:0007669"/>
    <property type="project" value="InterPro"/>
</dbReference>
<evidence type="ECO:0000256" key="8">
    <source>
        <dbReference type="ARBA" id="ARBA00023012"/>
    </source>
</evidence>
<evidence type="ECO:0000259" key="10">
    <source>
        <dbReference type="Pfam" id="PF02518"/>
    </source>
</evidence>
<evidence type="ECO:0000256" key="9">
    <source>
        <dbReference type="SAM" id="Phobius"/>
    </source>
</evidence>
<dbReference type="EMBL" id="JACHIR010000001">
    <property type="protein sequence ID" value="MBB5892738.1"/>
    <property type="molecule type" value="Genomic_DNA"/>
</dbReference>
<dbReference type="InterPro" id="IPR055558">
    <property type="entry name" value="DUF7134"/>
</dbReference>
<sequence length="405" mass="43633">MRRLSLWMRAHPVVGDTLIAGLLGLPDLAAAGANLADTPRGVYLIVGLFLWGPLIFRRARPKLTSNIILVAGFVQLVTHNVVHGPYGEIEGVPVRPADFALGIALYTMVAYVGRRQGAIYAAWLLLGTVLWEVWRIQDPPEVVLTFFMIICIFGFCWAVGEFVGARRQLNAELLERLKLLEVERDQQARIAVAEERSRIARELHDVVAHAVSVMVVQADGASYALQSDPQMAQMALTTISDTGRQALGELRRLLGLMRNETQSETERLPQPDTNALPQLAEQVRTAGLPVTLTLRGDLNDLPAGVGLSVYRIVQEALTNSLKHAGGSASADVFVTRADDKIEVVVDDDGFGTPRELSGMSGGNGLIGMRERAGVLGGSLEAGPRPGGGWRVHAVLPVGAAQGPLV</sequence>
<dbReference type="Pfam" id="PF02518">
    <property type="entry name" value="HATPase_c"/>
    <property type="match status" value="1"/>
</dbReference>
<evidence type="ECO:0000259" key="11">
    <source>
        <dbReference type="Pfam" id="PF07730"/>
    </source>
</evidence>
<keyword evidence="7" id="KW-0067">ATP-binding</keyword>
<dbReference type="GO" id="GO:0005524">
    <property type="term" value="F:ATP binding"/>
    <property type="evidence" value="ECO:0007669"/>
    <property type="project" value="UniProtKB-KW"/>
</dbReference>
<evidence type="ECO:0000256" key="7">
    <source>
        <dbReference type="ARBA" id="ARBA00022840"/>
    </source>
</evidence>
<feature type="transmembrane region" description="Helical" evidence="9">
    <location>
        <begin position="41"/>
        <end position="56"/>
    </location>
</feature>
<dbReference type="InterPro" id="IPR011712">
    <property type="entry name" value="Sig_transdc_His_kin_sub3_dim/P"/>
</dbReference>
<gene>
    <name evidence="13" type="ORF">BJ998_003934</name>
</gene>
<feature type="transmembrane region" description="Helical" evidence="9">
    <location>
        <begin position="63"/>
        <end position="82"/>
    </location>
</feature>
<evidence type="ECO:0000256" key="6">
    <source>
        <dbReference type="ARBA" id="ARBA00022777"/>
    </source>
</evidence>
<accession>A0A7W9KHL3</accession>
<dbReference type="GO" id="GO:0016020">
    <property type="term" value="C:membrane"/>
    <property type="evidence" value="ECO:0007669"/>
    <property type="project" value="InterPro"/>
</dbReference>
<dbReference type="PANTHER" id="PTHR24421">
    <property type="entry name" value="NITRATE/NITRITE SENSOR PROTEIN NARX-RELATED"/>
    <property type="match status" value="1"/>
</dbReference>
<name>A0A7W9KHL3_9PSEU</name>
<dbReference type="Gene3D" id="1.20.5.1930">
    <property type="match status" value="1"/>
</dbReference>
<feature type="domain" description="Histidine kinase/HSP90-like ATPase" evidence="10">
    <location>
        <begin position="307"/>
        <end position="397"/>
    </location>
</feature>
<keyword evidence="9" id="KW-0472">Membrane</keyword>
<comment type="caution">
    <text evidence="13">The sequence shown here is derived from an EMBL/GenBank/DDBJ whole genome shotgun (WGS) entry which is preliminary data.</text>
</comment>
<dbReference type="Pfam" id="PF23539">
    <property type="entry name" value="DUF7134"/>
    <property type="match status" value="1"/>
</dbReference>
<keyword evidence="3" id="KW-0597">Phosphoprotein</keyword>
<keyword evidence="6 13" id="KW-0418">Kinase</keyword>
<protein>
    <recommendedName>
        <fullName evidence="2">histidine kinase</fullName>
        <ecNumber evidence="2">2.7.13.3</ecNumber>
    </recommendedName>
</protein>
<dbReference type="PANTHER" id="PTHR24421:SF10">
    <property type="entry name" value="NITRATE_NITRITE SENSOR PROTEIN NARQ"/>
    <property type="match status" value="1"/>
</dbReference>
<dbReference type="EC" id="2.7.13.3" evidence="2"/>
<keyword evidence="4" id="KW-0808">Transferase</keyword>
<dbReference type="AlphaFoldDB" id="A0A7W9KHL3"/>
<evidence type="ECO:0000313" key="13">
    <source>
        <dbReference type="EMBL" id="MBB5892738.1"/>
    </source>
</evidence>
<feature type="domain" description="Signal transduction histidine kinase subgroup 3 dimerisation and phosphoacceptor" evidence="11">
    <location>
        <begin position="195"/>
        <end position="260"/>
    </location>
</feature>
<dbReference type="RefSeq" id="WP_425558883.1">
    <property type="nucleotide sequence ID" value="NZ_BAAAWY010000001.1"/>
</dbReference>
<keyword evidence="9" id="KW-1133">Transmembrane helix</keyword>
<keyword evidence="5" id="KW-0547">Nucleotide-binding</keyword>
<comment type="catalytic activity">
    <reaction evidence="1">
        <text>ATP + protein L-histidine = ADP + protein N-phospho-L-histidine.</text>
        <dbReference type="EC" id="2.7.13.3"/>
    </reaction>
</comment>
<feature type="transmembrane region" description="Helical" evidence="9">
    <location>
        <begin position="142"/>
        <end position="160"/>
    </location>
</feature>
<dbReference type="Pfam" id="PF07730">
    <property type="entry name" value="HisKA_3"/>
    <property type="match status" value="1"/>
</dbReference>
<dbReference type="Proteomes" id="UP000585638">
    <property type="component" value="Unassembled WGS sequence"/>
</dbReference>
<feature type="transmembrane region" description="Helical" evidence="9">
    <location>
        <begin position="119"/>
        <end position="136"/>
    </location>
</feature>
<dbReference type="InterPro" id="IPR003594">
    <property type="entry name" value="HATPase_dom"/>
</dbReference>
<dbReference type="InterPro" id="IPR036890">
    <property type="entry name" value="HATPase_C_sf"/>
</dbReference>